<dbReference type="SUPFAM" id="SSF55785">
    <property type="entry name" value="PYP-like sensor domain (PAS domain)"/>
    <property type="match status" value="1"/>
</dbReference>
<reference evidence="3" key="2">
    <citation type="submission" date="2020-09" db="EMBL/GenBank/DDBJ databases">
        <authorList>
            <person name="Sun Q."/>
            <person name="Ohkuma M."/>
        </authorList>
    </citation>
    <scope>NUCLEOTIDE SEQUENCE</scope>
    <source>
        <strain evidence="3">JCM 3091</strain>
    </source>
</reference>
<comment type="caution">
    <text evidence="3">The sequence shown here is derived from an EMBL/GenBank/DDBJ whole genome shotgun (WGS) entry which is preliminary data.</text>
</comment>
<dbReference type="Gene3D" id="3.30.450.20">
    <property type="entry name" value="PAS domain"/>
    <property type="match status" value="1"/>
</dbReference>
<evidence type="ECO:0000313" key="4">
    <source>
        <dbReference type="Proteomes" id="UP000662200"/>
    </source>
</evidence>
<dbReference type="Proteomes" id="UP000662200">
    <property type="component" value="Unassembled WGS sequence"/>
</dbReference>
<dbReference type="NCBIfam" id="TIGR00229">
    <property type="entry name" value="sensory_box"/>
    <property type="match status" value="1"/>
</dbReference>
<proteinExistence type="predicted"/>
<dbReference type="AlphaFoldDB" id="A0A8J3BL04"/>
<feature type="region of interest" description="Disordered" evidence="1">
    <location>
        <begin position="32"/>
        <end position="51"/>
    </location>
</feature>
<dbReference type="PROSITE" id="PS50112">
    <property type="entry name" value="PAS"/>
    <property type="match status" value="1"/>
</dbReference>
<reference evidence="3" key="1">
    <citation type="journal article" date="2014" name="Int. J. Syst. Evol. Microbiol.">
        <title>Complete genome sequence of Corynebacterium casei LMG S-19264T (=DSM 44701T), isolated from a smear-ripened cheese.</title>
        <authorList>
            <consortium name="US DOE Joint Genome Institute (JGI-PGF)"/>
            <person name="Walter F."/>
            <person name="Albersmeier A."/>
            <person name="Kalinowski J."/>
            <person name="Ruckert C."/>
        </authorList>
    </citation>
    <scope>NUCLEOTIDE SEQUENCE</scope>
    <source>
        <strain evidence="3">JCM 3091</strain>
    </source>
</reference>
<dbReference type="Pfam" id="PF13188">
    <property type="entry name" value="PAS_8"/>
    <property type="match status" value="1"/>
</dbReference>
<evidence type="ECO:0000313" key="3">
    <source>
        <dbReference type="EMBL" id="GGK28643.1"/>
    </source>
</evidence>
<gene>
    <name evidence="3" type="ORF">GCM10010124_21690</name>
</gene>
<accession>A0A8J3BL04</accession>
<protein>
    <recommendedName>
        <fullName evidence="2">PAS domain-containing protein</fullName>
    </recommendedName>
</protein>
<dbReference type="InterPro" id="IPR035965">
    <property type="entry name" value="PAS-like_dom_sf"/>
</dbReference>
<sequence>MVDRGGRVTLVNRRWEELLGWTAAETAGPPFWEFGTPTWSAGRDPVASDSG</sequence>
<dbReference type="CDD" id="cd00130">
    <property type="entry name" value="PAS"/>
    <property type="match status" value="1"/>
</dbReference>
<dbReference type="InterPro" id="IPR000014">
    <property type="entry name" value="PAS"/>
</dbReference>
<evidence type="ECO:0000256" key="1">
    <source>
        <dbReference type="SAM" id="MobiDB-lite"/>
    </source>
</evidence>
<dbReference type="EMBL" id="BMQC01000006">
    <property type="protein sequence ID" value="GGK28643.1"/>
    <property type="molecule type" value="Genomic_DNA"/>
</dbReference>
<feature type="domain" description="PAS" evidence="2">
    <location>
        <begin position="1"/>
        <end position="28"/>
    </location>
</feature>
<evidence type="ECO:0000259" key="2">
    <source>
        <dbReference type="PROSITE" id="PS50112"/>
    </source>
</evidence>
<name>A0A8J3BL04_9ACTN</name>
<keyword evidence="4" id="KW-1185">Reference proteome</keyword>
<organism evidence="3 4">
    <name type="scientific">Pilimelia terevasa</name>
    <dbReference type="NCBI Taxonomy" id="53372"/>
    <lineage>
        <taxon>Bacteria</taxon>
        <taxon>Bacillati</taxon>
        <taxon>Actinomycetota</taxon>
        <taxon>Actinomycetes</taxon>
        <taxon>Micromonosporales</taxon>
        <taxon>Micromonosporaceae</taxon>
        <taxon>Pilimelia</taxon>
    </lineage>
</organism>